<evidence type="ECO:0000256" key="1">
    <source>
        <dbReference type="SAM" id="Coils"/>
    </source>
</evidence>
<keyword evidence="1" id="KW-0175">Coiled coil</keyword>
<organism evidence="2 3">
    <name type="scientific">Myroides marinus</name>
    <dbReference type="NCBI Taxonomy" id="703342"/>
    <lineage>
        <taxon>Bacteria</taxon>
        <taxon>Pseudomonadati</taxon>
        <taxon>Bacteroidota</taxon>
        <taxon>Flavobacteriia</taxon>
        <taxon>Flavobacteriales</taxon>
        <taxon>Flavobacteriaceae</taxon>
        <taxon>Myroides</taxon>
    </lineage>
</organism>
<gene>
    <name evidence="2" type="ORF">AV926_18575</name>
</gene>
<accession>A0A165PTH5</accession>
<protein>
    <submittedName>
        <fullName evidence="2">Uncharacterized protein</fullName>
    </submittedName>
</protein>
<evidence type="ECO:0000313" key="3">
    <source>
        <dbReference type="Proteomes" id="UP000076630"/>
    </source>
</evidence>
<reference evidence="2 3" key="1">
    <citation type="submission" date="2016-01" db="EMBL/GenBank/DDBJ databases">
        <title>Whole genome sequencing of Myroides marinus L41.</title>
        <authorList>
            <person name="Hong K.W."/>
        </authorList>
    </citation>
    <scope>NUCLEOTIDE SEQUENCE [LARGE SCALE GENOMIC DNA]</scope>
    <source>
        <strain evidence="2 3">L41</strain>
    </source>
</reference>
<proteinExistence type="predicted"/>
<comment type="caution">
    <text evidence="2">The sequence shown here is derived from an EMBL/GenBank/DDBJ whole genome shotgun (WGS) entry which is preliminary data.</text>
</comment>
<sequence length="530" mass="63384">MKTTILSINDFLSNQLKEIIAKFPSVLEIYYCSNNIEMTSYLLIHLNNRSDIDIIANRKGIKKLFKNYGIIVLLFDYDSLKYKFKHGYPLIELIYQEEHLIYQQEGIDFTKLATKSFKEFNNQYNIYKERYFQDYDLLSSELNKYKSLDAISSVFLVYERLLELHLQYLEELYVGHISSINNLHQRIKAISKFNPEIEGLFLKRNEEEYYLIALIDRVKEAIKEDREVYYNECFEAFNNVENTLHNFIQDRFKSLKRLIKHLTTIPMIAEITLELNKQDTFNDIIIERCLTQNQRIEEIYLYKTLILGNHTIYYLLIIGDKFANEQIKNLESSLQDKFNKQTNFVIIAHTKIWIQTELYSSQDFFADIIKNENKIYSSSQHNASLHWLVPHESLYTDLYYYNSVTNNTAKELLKNLQKLKKNQECKQSIPYLLSLYFMSFCRTYILAHLSYLPNYLSSYSLWLLCVNVNTDLNKYQYLFDKFGTKFFSLLDYYRVLHQRLINFDIEKTEVLIELITQLQAELKIIVDERN</sequence>
<dbReference type="Proteomes" id="UP000076630">
    <property type="component" value="Unassembled WGS sequence"/>
</dbReference>
<dbReference type="AlphaFoldDB" id="A0A165PTH5"/>
<dbReference type="EMBL" id="LQNU01000121">
    <property type="protein sequence ID" value="KZE72479.1"/>
    <property type="molecule type" value="Genomic_DNA"/>
</dbReference>
<name>A0A165PTH5_9FLAO</name>
<dbReference type="RefSeq" id="WP_038988516.1">
    <property type="nucleotide sequence ID" value="NZ_JWJO01000130.1"/>
</dbReference>
<dbReference type="OrthoDB" id="1231908at2"/>
<keyword evidence="3" id="KW-1185">Reference proteome</keyword>
<evidence type="ECO:0000313" key="2">
    <source>
        <dbReference type="EMBL" id="KZE72479.1"/>
    </source>
</evidence>
<feature type="coiled-coil region" evidence="1">
    <location>
        <begin position="402"/>
        <end position="429"/>
    </location>
</feature>